<dbReference type="AlphaFoldDB" id="A0AAD2BWA7"/>
<comment type="caution">
    <text evidence="1">The sequence shown here is derived from an EMBL/GenBank/DDBJ whole genome shotgun (WGS) entry which is preliminary data.</text>
</comment>
<accession>A0AAD2BWA7</accession>
<evidence type="ECO:0000313" key="2">
    <source>
        <dbReference type="Proteomes" id="UP001190491"/>
    </source>
</evidence>
<dbReference type="Proteomes" id="UP001190491">
    <property type="component" value="Unassembled WGS sequence"/>
</dbReference>
<dbReference type="RefSeq" id="WP_316857009.1">
    <property type="nucleotide sequence ID" value="NZ_CAUDKO010000003.1"/>
</dbReference>
<proteinExistence type="predicted"/>
<gene>
    <name evidence="1" type="ORF">R77567_01611</name>
</gene>
<evidence type="ECO:0000313" key="1">
    <source>
        <dbReference type="EMBL" id="CAJ0862042.1"/>
    </source>
</evidence>
<dbReference type="EMBL" id="CAUDKO010000003">
    <property type="protein sequence ID" value="CAJ0862042.1"/>
    <property type="molecule type" value="Genomic_DNA"/>
</dbReference>
<name>A0AAD2BWA7_9RALS</name>
<organism evidence="1 2">
    <name type="scientific">Ralstonia flatus</name>
    <dbReference type="NCBI Taxonomy" id="3058601"/>
    <lineage>
        <taxon>Bacteria</taxon>
        <taxon>Pseudomonadati</taxon>
        <taxon>Pseudomonadota</taxon>
        <taxon>Betaproteobacteria</taxon>
        <taxon>Burkholderiales</taxon>
        <taxon>Burkholderiaceae</taxon>
        <taxon>Ralstonia</taxon>
    </lineage>
</organism>
<reference evidence="1" key="1">
    <citation type="submission" date="2023-07" db="EMBL/GenBank/DDBJ databases">
        <authorList>
            <person name="Peeters C."/>
        </authorList>
    </citation>
    <scope>NUCLEOTIDE SEQUENCE</scope>
    <source>
        <strain evidence="1">R-77567</strain>
    </source>
</reference>
<protein>
    <submittedName>
        <fullName evidence="1">Uncharacterized protein</fullName>
    </submittedName>
</protein>
<sequence>MYVTGPASNPTAVLQALAIFAASAGFSVDNNAAYSGGWWLAVHKGACYLNFVTPSSGNYITVYGATGFNGSSAPSAQANSSPGTQCNLVAGPYTAYHFFGSSGSDAYLHVAVEVGANVFTHMQAGSLRAIGGAAPCIYTQCTQWSTYSNGYASYPEVDGINQMPWGFDQGTGFNCVGVVVDGTMRWFYRRGASPSRLGTVWQPGGLQQATVNRSPNTFNGLPILLSIPVCVERAVGNIYSYVGEPADVRLINMKNNNPKDEITIGSDTWKVFPVIAKNPNVNVFNSPNPSSSNYAYAYRKNA</sequence>